<evidence type="ECO:0000313" key="1">
    <source>
        <dbReference type="EMBL" id="CAB1415687.1"/>
    </source>
</evidence>
<name>A0A9N7TMI0_PLEPL</name>
<evidence type="ECO:0000313" key="2">
    <source>
        <dbReference type="Proteomes" id="UP001153269"/>
    </source>
</evidence>
<accession>A0A9N7TMI0</accession>
<comment type="caution">
    <text evidence="1">The sequence shown here is derived from an EMBL/GenBank/DDBJ whole genome shotgun (WGS) entry which is preliminary data.</text>
</comment>
<dbReference type="EMBL" id="CADEAL010000169">
    <property type="protein sequence ID" value="CAB1415687.1"/>
    <property type="molecule type" value="Genomic_DNA"/>
</dbReference>
<sequence>MLDMSPTEPQFAASCAAATCADAAGGGELQLSGGCHSYGSGYGKMLISWNDSHTTSVRYEEYHRQTVVCESSKHQLPHESFPFNQSPQGAWVPARVSPGAPPPWSSPTLLKEECDQPCHRFTVEVEEDCVSVRKSVVEALSRAEQPPISFPPSPLPLVSLHSLPSLLLSFSFLFPSLPPSPSLPPHPSPLSLSARPQCLPSPYPPPSTSLLLSLPFLPPNIPPSLPPSLSTADILERLLLTQ</sequence>
<reference evidence="1" key="1">
    <citation type="submission" date="2020-03" db="EMBL/GenBank/DDBJ databases">
        <authorList>
            <person name="Weist P."/>
        </authorList>
    </citation>
    <scope>NUCLEOTIDE SEQUENCE</scope>
</reference>
<dbReference type="AlphaFoldDB" id="A0A9N7TMI0"/>
<dbReference type="Proteomes" id="UP001153269">
    <property type="component" value="Unassembled WGS sequence"/>
</dbReference>
<gene>
    <name evidence="1" type="ORF">PLEPLA_LOCUS3405</name>
</gene>
<organism evidence="1 2">
    <name type="scientific">Pleuronectes platessa</name>
    <name type="common">European plaice</name>
    <dbReference type="NCBI Taxonomy" id="8262"/>
    <lineage>
        <taxon>Eukaryota</taxon>
        <taxon>Metazoa</taxon>
        <taxon>Chordata</taxon>
        <taxon>Craniata</taxon>
        <taxon>Vertebrata</taxon>
        <taxon>Euteleostomi</taxon>
        <taxon>Actinopterygii</taxon>
        <taxon>Neopterygii</taxon>
        <taxon>Teleostei</taxon>
        <taxon>Neoteleostei</taxon>
        <taxon>Acanthomorphata</taxon>
        <taxon>Carangaria</taxon>
        <taxon>Pleuronectiformes</taxon>
        <taxon>Pleuronectoidei</taxon>
        <taxon>Pleuronectidae</taxon>
        <taxon>Pleuronectes</taxon>
    </lineage>
</organism>
<keyword evidence="2" id="KW-1185">Reference proteome</keyword>
<protein>
    <submittedName>
        <fullName evidence="1">Uncharacterized protein</fullName>
    </submittedName>
</protein>
<proteinExistence type="predicted"/>